<evidence type="ECO:0000313" key="2">
    <source>
        <dbReference type="EMBL" id="MDX4954726.1"/>
    </source>
</evidence>
<proteinExistence type="predicted"/>
<protein>
    <recommendedName>
        <fullName evidence="4">DUF5666 domain-containing protein</fullName>
    </recommendedName>
</protein>
<dbReference type="EMBL" id="JAWWMZ010000004">
    <property type="protein sequence ID" value="MDX4954726.1"/>
    <property type="molecule type" value="Genomic_DNA"/>
</dbReference>
<sequence>MMKLNSLMQTTVLAMGMAVMGSALAHGPAKAEHGGIVQVANDVGFELVAEADGATIYLTDHGLPMSSTGISGKITVLQGTQKAEAAIKAAGDNKLRADGVKIASGAKIVAVLDNVEEKTATVRFAVK</sequence>
<accession>A0AAJ2QZ50</accession>
<dbReference type="RefSeq" id="WP_319074040.1">
    <property type="nucleotide sequence ID" value="NZ_JAWWMZ010000004.1"/>
</dbReference>
<evidence type="ECO:0008006" key="4">
    <source>
        <dbReference type="Google" id="ProtNLM"/>
    </source>
</evidence>
<keyword evidence="1" id="KW-0732">Signal</keyword>
<evidence type="ECO:0000313" key="3">
    <source>
        <dbReference type="Proteomes" id="UP001287445"/>
    </source>
</evidence>
<comment type="caution">
    <text evidence="2">The sequence shown here is derived from an EMBL/GenBank/DDBJ whole genome shotgun (WGS) entry which is preliminary data.</text>
</comment>
<dbReference type="AlphaFoldDB" id="A0AAJ2QZ50"/>
<reference evidence="2" key="1">
    <citation type="submission" date="2023-11" db="EMBL/GenBank/DDBJ databases">
        <title>Identification and selenium tolerance of Delftia acidovorans R3-25.</title>
        <authorList>
            <person name="Zhang S."/>
            <person name="Liu Y."/>
            <person name="Guo Y."/>
        </authorList>
    </citation>
    <scope>NUCLEOTIDE SEQUENCE</scope>
    <source>
        <strain evidence="2">R3-25</strain>
    </source>
</reference>
<dbReference type="Proteomes" id="UP001287445">
    <property type="component" value="Unassembled WGS sequence"/>
</dbReference>
<feature type="chain" id="PRO_5042552523" description="DUF5666 domain-containing protein" evidence="1">
    <location>
        <begin position="26"/>
        <end position="127"/>
    </location>
</feature>
<gene>
    <name evidence="2" type="ORF">SGN30_15010</name>
</gene>
<feature type="signal peptide" evidence="1">
    <location>
        <begin position="1"/>
        <end position="25"/>
    </location>
</feature>
<organism evidence="2 3">
    <name type="scientific">Delftia acidovorans</name>
    <name type="common">Pseudomonas acidovorans</name>
    <name type="synonym">Comamonas acidovorans</name>
    <dbReference type="NCBI Taxonomy" id="80866"/>
    <lineage>
        <taxon>Bacteria</taxon>
        <taxon>Pseudomonadati</taxon>
        <taxon>Pseudomonadota</taxon>
        <taxon>Betaproteobacteria</taxon>
        <taxon>Burkholderiales</taxon>
        <taxon>Comamonadaceae</taxon>
        <taxon>Delftia</taxon>
    </lineage>
</organism>
<name>A0AAJ2QZ50_DELAC</name>
<evidence type="ECO:0000256" key="1">
    <source>
        <dbReference type="SAM" id="SignalP"/>
    </source>
</evidence>